<accession>S6AZ45</accession>
<sequence>MNVSITPKMAFPPPLKNRVTTRCYKTYIMGGLYADTSDFVLLNLLWTFDTRRWYRRSSASLSTDCRSVDSLGLGIYGLQA</sequence>
<evidence type="ECO:0000313" key="1">
    <source>
        <dbReference type="EMBL" id="BAN64273.1"/>
    </source>
</evidence>
<dbReference type="AlphaFoldDB" id="S6AZ45"/>
<name>S6AZ45_BABBO</name>
<dbReference type="EMBL" id="AK440479">
    <property type="protein sequence ID" value="BAN64273.1"/>
    <property type="molecule type" value="mRNA"/>
</dbReference>
<proteinExistence type="evidence at transcript level"/>
<protein>
    <submittedName>
        <fullName evidence="1">Uncharacterized protein</fullName>
    </submittedName>
</protein>
<organism evidence="1">
    <name type="scientific">Babesia bovis</name>
    <dbReference type="NCBI Taxonomy" id="5865"/>
    <lineage>
        <taxon>Eukaryota</taxon>
        <taxon>Sar</taxon>
        <taxon>Alveolata</taxon>
        <taxon>Apicomplexa</taxon>
        <taxon>Aconoidasida</taxon>
        <taxon>Piroplasmida</taxon>
        <taxon>Babesiidae</taxon>
        <taxon>Babesia</taxon>
    </lineage>
</organism>
<reference evidence="1" key="1">
    <citation type="journal article" date="2014" name="BMC Genomics">
        <title>The Babesia bovis gene and promoter model: an update from full-length EST analysis.</title>
        <authorList>
            <person name="Yamagishi J."/>
            <person name="Wakaguri H."/>
            <person name="Yokoyama N."/>
            <person name="Yamashita R."/>
            <person name="Suzuki Y."/>
            <person name="Xuan X."/>
            <person name="Igarashi I."/>
        </authorList>
    </citation>
    <scope>NUCLEOTIDE SEQUENCE</scope>
    <source>
        <strain evidence="1">Texas</strain>
    </source>
</reference>